<feature type="region of interest" description="Disordered" evidence="1">
    <location>
        <begin position="183"/>
        <end position="225"/>
    </location>
</feature>
<protein>
    <submittedName>
        <fullName evidence="2">Uncharacterized protein</fullName>
    </submittedName>
</protein>
<proteinExistence type="predicted"/>
<reference evidence="2 3" key="1">
    <citation type="journal article" date="2017" name="Curr. Biol.">
        <title>Genome architecture and evolution of a unichromosomal asexual nematode.</title>
        <authorList>
            <person name="Fradin H."/>
            <person name="Zegar C."/>
            <person name="Gutwein M."/>
            <person name="Lucas J."/>
            <person name="Kovtun M."/>
            <person name="Corcoran D."/>
            <person name="Baugh L.R."/>
            <person name="Kiontke K."/>
            <person name="Gunsalus K."/>
            <person name="Fitch D.H."/>
            <person name="Piano F."/>
        </authorList>
    </citation>
    <scope>NUCLEOTIDE SEQUENCE [LARGE SCALE GENOMIC DNA]</scope>
    <source>
        <strain evidence="2">PF1309</strain>
    </source>
</reference>
<organism evidence="2 3">
    <name type="scientific">Diploscapter pachys</name>
    <dbReference type="NCBI Taxonomy" id="2018661"/>
    <lineage>
        <taxon>Eukaryota</taxon>
        <taxon>Metazoa</taxon>
        <taxon>Ecdysozoa</taxon>
        <taxon>Nematoda</taxon>
        <taxon>Chromadorea</taxon>
        <taxon>Rhabditida</taxon>
        <taxon>Rhabditina</taxon>
        <taxon>Rhabditomorpha</taxon>
        <taxon>Rhabditoidea</taxon>
        <taxon>Rhabditidae</taxon>
        <taxon>Diploscapter</taxon>
    </lineage>
</organism>
<sequence>MNLDSKRPNKAYDEVFKCAFRRKRVEDSLFTNIVQIMCMDVDRSDSFQYHVYRLFILGLQISEELKNLGNVAAMTGSLIEVVARKDETWIVDRLHIPLLRFSLRVLCWMLSELERHKVLGARNELTRLWAVTVKNINPRNPEKLPLLFAYKTIQKVLTKSFGNPDALMRENQNEQKLLRKRRAGVVDTDELPSRPVQPVPQPQPQHRPATSSVQQRLPTPSPLNSTHNDFLTYLIALQHQMNASSSNS</sequence>
<dbReference type="EMBL" id="LIAE01010184">
    <property type="protein sequence ID" value="PAV65912.1"/>
    <property type="molecule type" value="Genomic_DNA"/>
</dbReference>
<dbReference type="AlphaFoldDB" id="A0A2A2JWE9"/>
<gene>
    <name evidence="2" type="ORF">WR25_13825</name>
</gene>
<dbReference type="Proteomes" id="UP000218231">
    <property type="component" value="Unassembled WGS sequence"/>
</dbReference>
<evidence type="ECO:0000313" key="3">
    <source>
        <dbReference type="Proteomes" id="UP000218231"/>
    </source>
</evidence>
<keyword evidence="3" id="KW-1185">Reference proteome</keyword>
<evidence type="ECO:0000256" key="1">
    <source>
        <dbReference type="SAM" id="MobiDB-lite"/>
    </source>
</evidence>
<name>A0A2A2JWE9_9BILA</name>
<dbReference type="STRING" id="2018661.A0A2A2JWE9"/>
<evidence type="ECO:0000313" key="2">
    <source>
        <dbReference type="EMBL" id="PAV65912.1"/>
    </source>
</evidence>
<accession>A0A2A2JWE9</accession>
<comment type="caution">
    <text evidence="2">The sequence shown here is derived from an EMBL/GenBank/DDBJ whole genome shotgun (WGS) entry which is preliminary data.</text>
</comment>
<feature type="compositionally biased region" description="Pro residues" evidence="1">
    <location>
        <begin position="195"/>
        <end position="205"/>
    </location>
</feature>
<feature type="compositionally biased region" description="Polar residues" evidence="1">
    <location>
        <begin position="208"/>
        <end position="225"/>
    </location>
</feature>